<reference evidence="3" key="1">
    <citation type="submission" date="2016-07" db="EMBL/GenBank/DDBJ databases">
        <title>Nontailed viruses are major unrecognized killers of bacteria in the ocean.</title>
        <authorList>
            <person name="Kauffman K."/>
            <person name="Hussain F."/>
            <person name="Yang J."/>
            <person name="Arevalo P."/>
            <person name="Brown J."/>
            <person name="Cutler M."/>
            <person name="Kelly L."/>
            <person name="Polz M.F."/>
        </authorList>
    </citation>
    <scope>NUCLEOTIDE SEQUENCE [LARGE SCALE GENOMIC DNA]</scope>
    <source>
        <strain evidence="3">10N.286.55.C1</strain>
    </source>
</reference>
<gene>
    <name evidence="2" type="ORF">BCV30_18520</name>
</gene>
<proteinExistence type="predicted"/>
<dbReference type="SUPFAM" id="SSF58100">
    <property type="entry name" value="Bacterial hemolysins"/>
    <property type="match status" value="1"/>
</dbReference>
<name>A0A1B9PUD2_9VIBR</name>
<comment type="caution">
    <text evidence="2">The sequence shown here is derived from an EMBL/GenBank/DDBJ whole genome shotgun (WGS) entry which is preliminary data.</text>
</comment>
<evidence type="ECO:0000313" key="2">
    <source>
        <dbReference type="EMBL" id="PME56761.1"/>
    </source>
</evidence>
<protein>
    <recommendedName>
        <fullName evidence="4">Alpha-xenorhabdolysin family binary toxin subunit A</fullName>
    </recommendedName>
</protein>
<dbReference type="Gene3D" id="1.20.1170.10">
    <property type="match status" value="1"/>
</dbReference>
<keyword evidence="1" id="KW-0175">Coiled coil</keyword>
<dbReference type="AlphaFoldDB" id="A0A1B9PUD2"/>
<organism evidence="2 3">
    <name type="scientific">Vibrio lentus</name>
    <dbReference type="NCBI Taxonomy" id="136468"/>
    <lineage>
        <taxon>Bacteria</taxon>
        <taxon>Pseudomonadati</taxon>
        <taxon>Pseudomonadota</taxon>
        <taxon>Gammaproteobacteria</taxon>
        <taxon>Vibrionales</taxon>
        <taxon>Vibrionaceae</taxon>
        <taxon>Vibrio</taxon>
    </lineage>
</organism>
<evidence type="ECO:0000313" key="3">
    <source>
        <dbReference type="Proteomes" id="UP000235778"/>
    </source>
</evidence>
<dbReference type="Proteomes" id="UP000235778">
    <property type="component" value="Unassembled WGS sequence"/>
</dbReference>
<dbReference type="CDD" id="cd22656">
    <property type="entry name" value="ClyA_Cry6Aa-like"/>
    <property type="match status" value="1"/>
</dbReference>
<dbReference type="NCBIfam" id="NF033928">
    <property type="entry name" value="alph_xenorhab_A"/>
    <property type="match status" value="1"/>
</dbReference>
<sequence>MERRFILKGITASIFYSTLPMEALSKGLKNDIDIYQENSDVDRFAGKGVFVDEYGKFILTDHHWLQIQMYITHALSLPTTEEEFTAEFSIPEHIDVSGFDWLMSCYQELKQSAEKWNNKTFRSLLDNIQAMSGWCSFSGGIMEFIYWSIENLQYAADIGNSTLFENTKGPLVMLLMEQLKFAIPRAEESEKLASEMIDFQTLLIDQQRDLETLESRYGDLIGNYDENSIKENIEDLKKEIDALNKEYARLVTIAATTPTYAWVPFWGWFIAPAVAGVYGAQAVEVNRQREEKIEELNELEISLDHGLKIFRSWQLARQSIQSTDKLIGPATNSLGHLIGQWQAFVSSMELVISTIEELDCDLKDPTVGYILAEYTADSLGDNWLALSAKCQEFINSVTIETYH</sequence>
<accession>A0A1B9PUD2</accession>
<feature type="coiled-coil region" evidence="1">
    <location>
        <begin position="226"/>
        <end position="253"/>
    </location>
</feature>
<evidence type="ECO:0000256" key="1">
    <source>
        <dbReference type="SAM" id="Coils"/>
    </source>
</evidence>
<evidence type="ECO:0008006" key="4">
    <source>
        <dbReference type="Google" id="ProtNLM"/>
    </source>
</evidence>
<dbReference type="EMBL" id="MCSI01000171">
    <property type="protein sequence ID" value="PME56761.1"/>
    <property type="molecule type" value="Genomic_DNA"/>
</dbReference>